<dbReference type="InterPro" id="IPR029054">
    <property type="entry name" value="dUTPase-like"/>
</dbReference>
<name>A0A8S5LLH5_9CAUD</name>
<dbReference type="EC" id="3.6.1.23" evidence="2"/>
<dbReference type="GO" id="GO:0004170">
    <property type="term" value="F:dUTP diphosphatase activity"/>
    <property type="evidence" value="ECO:0007669"/>
    <property type="project" value="UniProtKB-EC"/>
</dbReference>
<sequence>MNIKAKRLSDTAKLPTYGSKKAACADIYCDLRVDKCIELNPDADFKHMEVNTDYFEQVYVSPHETVKIPTGWAFQPESGYMLQLLQRSGLASKGLICVGGIVDEDYIGEIVIIMLNTTDKPIRINNGDRVAQMALRKYYQAKFELVDELNKTERGDNGFGSSGV</sequence>
<keyword evidence="4" id="KW-0546">Nucleotide metabolism</keyword>
<feature type="domain" description="dUTPase-like" evidence="5">
    <location>
        <begin position="56"/>
        <end position="163"/>
    </location>
</feature>
<organism evidence="6">
    <name type="scientific">Siphoviridae sp. ctKcB20</name>
    <dbReference type="NCBI Taxonomy" id="2827568"/>
    <lineage>
        <taxon>Viruses</taxon>
        <taxon>Duplodnaviria</taxon>
        <taxon>Heunggongvirae</taxon>
        <taxon>Uroviricota</taxon>
        <taxon>Caudoviricetes</taxon>
    </lineage>
</organism>
<dbReference type="InterPro" id="IPR008181">
    <property type="entry name" value="dUTPase"/>
</dbReference>
<evidence type="ECO:0000256" key="3">
    <source>
        <dbReference type="ARBA" id="ARBA00022801"/>
    </source>
</evidence>
<dbReference type="Pfam" id="PF00692">
    <property type="entry name" value="dUTPase"/>
    <property type="match status" value="1"/>
</dbReference>
<proteinExistence type="inferred from homology"/>
<accession>A0A8S5LLH5</accession>
<dbReference type="EMBL" id="BK015870">
    <property type="protein sequence ID" value="DAD70696.1"/>
    <property type="molecule type" value="Genomic_DNA"/>
</dbReference>
<dbReference type="Gene3D" id="2.70.40.10">
    <property type="match status" value="1"/>
</dbReference>
<comment type="similarity">
    <text evidence="1">Belongs to the dUTPase family.</text>
</comment>
<dbReference type="InterPro" id="IPR036157">
    <property type="entry name" value="dUTPase-like_sf"/>
</dbReference>
<evidence type="ECO:0000256" key="4">
    <source>
        <dbReference type="ARBA" id="ARBA00023080"/>
    </source>
</evidence>
<dbReference type="GO" id="GO:0046081">
    <property type="term" value="P:dUTP catabolic process"/>
    <property type="evidence" value="ECO:0007669"/>
    <property type="project" value="InterPro"/>
</dbReference>
<dbReference type="NCBIfam" id="TIGR00576">
    <property type="entry name" value="dut"/>
    <property type="match status" value="1"/>
</dbReference>
<dbReference type="SUPFAM" id="SSF51283">
    <property type="entry name" value="dUTPase-like"/>
    <property type="match status" value="1"/>
</dbReference>
<evidence type="ECO:0000256" key="2">
    <source>
        <dbReference type="ARBA" id="ARBA00012379"/>
    </source>
</evidence>
<dbReference type="PANTHER" id="PTHR11241:SF0">
    <property type="entry name" value="DEOXYURIDINE 5'-TRIPHOSPHATE NUCLEOTIDOHYDROLASE"/>
    <property type="match status" value="1"/>
</dbReference>
<evidence type="ECO:0000256" key="1">
    <source>
        <dbReference type="ARBA" id="ARBA00006581"/>
    </source>
</evidence>
<dbReference type="CDD" id="cd07557">
    <property type="entry name" value="trimeric_dUTPase"/>
    <property type="match status" value="1"/>
</dbReference>
<evidence type="ECO:0000313" key="6">
    <source>
        <dbReference type="EMBL" id="DAD70696.1"/>
    </source>
</evidence>
<dbReference type="PANTHER" id="PTHR11241">
    <property type="entry name" value="DEOXYURIDINE 5'-TRIPHOSPHATE NUCLEOTIDOHYDROLASE"/>
    <property type="match status" value="1"/>
</dbReference>
<reference evidence="6" key="1">
    <citation type="journal article" date="2021" name="Proc. Natl. Acad. Sci. U.S.A.">
        <title>A Catalog of Tens of Thousands of Viruses from Human Metagenomes Reveals Hidden Associations with Chronic Diseases.</title>
        <authorList>
            <person name="Tisza M.J."/>
            <person name="Buck C.B."/>
        </authorList>
    </citation>
    <scope>NUCLEOTIDE SEQUENCE</scope>
    <source>
        <strain evidence="6">CtKcB20</strain>
    </source>
</reference>
<dbReference type="GO" id="GO:0006226">
    <property type="term" value="P:dUMP biosynthetic process"/>
    <property type="evidence" value="ECO:0007669"/>
    <property type="project" value="InterPro"/>
</dbReference>
<dbReference type="InterPro" id="IPR033704">
    <property type="entry name" value="dUTPase_trimeric"/>
</dbReference>
<keyword evidence="3" id="KW-0378">Hydrolase</keyword>
<evidence type="ECO:0000259" key="5">
    <source>
        <dbReference type="Pfam" id="PF00692"/>
    </source>
</evidence>
<protein>
    <recommendedName>
        <fullName evidence="2">dUTP diphosphatase</fullName>
        <ecNumber evidence="2">3.6.1.23</ecNumber>
    </recommendedName>
</protein>
<dbReference type="GO" id="GO:0000287">
    <property type="term" value="F:magnesium ion binding"/>
    <property type="evidence" value="ECO:0007669"/>
    <property type="project" value="InterPro"/>
</dbReference>